<dbReference type="NCBIfam" id="NF041518">
    <property type="entry name" value="choice_anch_Q"/>
    <property type="match status" value="1"/>
</dbReference>
<feature type="chain" id="PRO_5025438982" description="Probable pectate lyase C" evidence="2">
    <location>
        <begin position="30"/>
        <end position="579"/>
    </location>
</feature>
<dbReference type="InterPro" id="IPR018247">
    <property type="entry name" value="EF_Hand_1_Ca_BS"/>
</dbReference>
<dbReference type="EMBL" id="CAAHFG010000002">
    <property type="protein sequence ID" value="VGO15680.1"/>
    <property type="molecule type" value="Genomic_DNA"/>
</dbReference>
<organism evidence="3 4">
    <name type="scientific">Pontiella desulfatans</name>
    <dbReference type="NCBI Taxonomy" id="2750659"/>
    <lineage>
        <taxon>Bacteria</taxon>
        <taxon>Pseudomonadati</taxon>
        <taxon>Kiritimatiellota</taxon>
        <taxon>Kiritimatiellia</taxon>
        <taxon>Kiritimatiellales</taxon>
        <taxon>Pontiellaceae</taxon>
        <taxon>Pontiella</taxon>
    </lineage>
</organism>
<feature type="signal peptide" evidence="2">
    <location>
        <begin position="1"/>
        <end position="29"/>
    </location>
</feature>
<name>A0A6C2U6N7_PONDE</name>
<dbReference type="PANTHER" id="PTHR11319:SF35">
    <property type="entry name" value="OUTER MEMBRANE PROTEIN PMPC-RELATED"/>
    <property type="match status" value="1"/>
</dbReference>
<keyword evidence="4" id="KW-1185">Reference proteome</keyword>
<evidence type="ECO:0000256" key="2">
    <source>
        <dbReference type="SAM" id="SignalP"/>
    </source>
</evidence>
<dbReference type="InterPro" id="IPR011050">
    <property type="entry name" value="Pectin_lyase_fold/virulence"/>
</dbReference>
<dbReference type="Gene3D" id="2.160.20.10">
    <property type="entry name" value="Single-stranded right-handed beta-helix, Pectin lyase-like"/>
    <property type="match status" value="1"/>
</dbReference>
<dbReference type="InterPro" id="IPR059226">
    <property type="entry name" value="Choice_anch_Q_dom"/>
</dbReference>
<protein>
    <recommendedName>
        <fullName evidence="1">Probable pectate lyase C</fullName>
    </recommendedName>
</protein>
<evidence type="ECO:0000313" key="4">
    <source>
        <dbReference type="Proteomes" id="UP000366872"/>
    </source>
</evidence>
<dbReference type="SUPFAM" id="SSF51126">
    <property type="entry name" value="Pectin lyase-like"/>
    <property type="match status" value="1"/>
</dbReference>
<sequence length="579" mass="59711">MSNQSKQGNNMKAFSYLLTGLLLAATAEAAIHVDAGNTGTEDGASWATAFNTVQEGIDAAETAGDPEVWVAAGTYAPTGGTLRRTTILLKSNIAVYGGFDGTETDRSMRDWIANPTILSGNIGDPGLATDNSFHVVSCTNATGAVLDGFTIRDGYADGPNTGGGANTGLNSTSAEAIVAGINHSAGGGIINFQAAASFYNCIVTNNHAGKAGGAYNMVSTTARGSDDDPNPYYENCTFVGNTSGGRGGAVQNDVATHPAFVNCRFLDNTCDGKGGGMYNDFYCSPFLTNCVFAGNYAIMAGAMGNDGSSSPTIVNCTFANNEAWDKGAAIYNGSHSASATANLPTIVNCIFFGNTITTAPGPTDLEVWHDNFPDITYSIVEEGYAGTGNMTGDPLFADAANHDFILVHGSPAIDAGTGNRTADIDGIPCPLDGDNNGSALADIGAHEYACAAADTDGDGMLDGWELGYGFNPRTAEDGTADSDLDGMDNADESIADTDPRDGNSLFEITAFSSASGTNEIVATASANRQYSLLYSTNLPAGEWVVASNQLNQAGSAEGVGFAHRTDATQIYYRVQVSVP</sequence>
<dbReference type="PANTHER" id="PTHR11319">
    <property type="entry name" value="G PROTEIN-COUPLED RECEPTOR-RELATED"/>
    <property type="match status" value="1"/>
</dbReference>
<reference evidence="3 4" key="1">
    <citation type="submission" date="2019-04" db="EMBL/GenBank/DDBJ databases">
        <authorList>
            <person name="Van Vliet M D."/>
        </authorList>
    </citation>
    <scope>NUCLEOTIDE SEQUENCE [LARGE SCALE GENOMIC DNA]</scope>
    <source>
        <strain evidence="3 4">F1</strain>
    </source>
</reference>
<dbReference type="PROSITE" id="PS00018">
    <property type="entry name" value="EF_HAND_1"/>
    <property type="match status" value="1"/>
</dbReference>
<gene>
    <name evidence="3" type="ORF">PDESU_04265</name>
</gene>
<evidence type="ECO:0000313" key="3">
    <source>
        <dbReference type="EMBL" id="VGO15680.1"/>
    </source>
</evidence>
<dbReference type="InterPro" id="IPR012334">
    <property type="entry name" value="Pectin_lyas_fold"/>
</dbReference>
<keyword evidence="2" id="KW-0732">Signal</keyword>
<dbReference type="RefSeq" id="WP_136081227.1">
    <property type="nucleotide sequence ID" value="NZ_CAAHFG010000002.1"/>
</dbReference>
<dbReference type="Proteomes" id="UP000366872">
    <property type="component" value="Unassembled WGS sequence"/>
</dbReference>
<evidence type="ECO:0000256" key="1">
    <source>
        <dbReference type="ARBA" id="ARBA00016512"/>
    </source>
</evidence>
<dbReference type="AlphaFoldDB" id="A0A6C2U6N7"/>
<proteinExistence type="predicted"/>
<accession>A0A6C2U6N7</accession>